<evidence type="ECO:0008006" key="3">
    <source>
        <dbReference type="Google" id="ProtNLM"/>
    </source>
</evidence>
<gene>
    <name evidence="1" type="ORF">J40TS1_13680</name>
</gene>
<dbReference type="Proteomes" id="UP000683139">
    <property type="component" value="Unassembled WGS sequence"/>
</dbReference>
<dbReference type="AlphaFoldDB" id="A0A920CW97"/>
<sequence>MKDVPLARQIDFVFQQLEHELIGACAGTVLLQVRNNVVGKFGVKHHPIYLKDNEVHAEQSGLTRDQVQSFRGLAIEALKLKRNWTHGEILYDFSVKSNHKGWSASVLYESNYNMSTWNNAILHERRSLMNYSS</sequence>
<proteinExistence type="predicted"/>
<name>A0A920CW97_9BACL</name>
<accession>A0A920CW97</accession>
<protein>
    <recommendedName>
        <fullName evidence="3">O-methyltransferase</fullName>
    </recommendedName>
</protein>
<dbReference type="RefSeq" id="WP_213514007.1">
    <property type="nucleotide sequence ID" value="NZ_BOSE01000002.1"/>
</dbReference>
<comment type="caution">
    <text evidence="1">The sequence shown here is derived from an EMBL/GenBank/DDBJ whole genome shotgun (WGS) entry which is preliminary data.</text>
</comment>
<keyword evidence="2" id="KW-1185">Reference proteome</keyword>
<reference evidence="1" key="1">
    <citation type="submission" date="2021-03" db="EMBL/GenBank/DDBJ databases">
        <title>Antimicrobial resistance genes in bacteria isolated from Japanese honey, and their potential for conferring macrolide and lincosamide resistance in the American foulbrood pathogen Paenibacillus larvae.</title>
        <authorList>
            <person name="Okamoto M."/>
            <person name="Kumagai M."/>
            <person name="Kanamori H."/>
            <person name="Takamatsu D."/>
        </authorList>
    </citation>
    <scope>NUCLEOTIDE SEQUENCE</scope>
    <source>
        <strain evidence="1">J40TS1</strain>
    </source>
</reference>
<evidence type="ECO:0000313" key="2">
    <source>
        <dbReference type="Proteomes" id="UP000683139"/>
    </source>
</evidence>
<evidence type="ECO:0000313" key="1">
    <source>
        <dbReference type="EMBL" id="GIP15726.1"/>
    </source>
</evidence>
<dbReference type="EMBL" id="BOSE01000002">
    <property type="protein sequence ID" value="GIP15726.1"/>
    <property type="molecule type" value="Genomic_DNA"/>
</dbReference>
<organism evidence="1 2">
    <name type="scientific">Paenibacillus montaniterrae</name>
    <dbReference type="NCBI Taxonomy" id="429341"/>
    <lineage>
        <taxon>Bacteria</taxon>
        <taxon>Bacillati</taxon>
        <taxon>Bacillota</taxon>
        <taxon>Bacilli</taxon>
        <taxon>Bacillales</taxon>
        <taxon>Paenibacillaceae</taxon>
        <taxon>Paenibacillus</taxon>
    </lineage>
</organism>